<evidence type="ECO:0000313" key="2">
    <source>
        <dbReference type="EMBL" id="GAA2145080.1"/>
    </source>
</evidence>
<proteinExistence type="predicted"/>
<dbReference type="PIRSF" id="PIRSF010372">
    <property type="entry name" value="PaiB"/>
    <property type="match status" value="1"/>
</dbReference>
<sequence length="221" mass="23935">MYIPAHFAASSDSVQHLLTRAAAANLITSTANGMLATLLPFVYDPAAGEHGALHGHLARNNTQWSEPALGESLVIIQGADAYISPSWYASKAEHGRVVPTWNYSTAHVYGTLVIHDDPAWLARHVRRLSDHNEARSERPWTVDDAPERYIAGQLRAIVGVELLITRIEAKHKLSQNRPDADIDGVIAGLQARGGMRSAADVAAAREARDQARCPHSDSSPA</sequence>
<dbReference type="EMBL" id="BAAAQB010000041">
    <property type="protein sequence ID" value="GAA2145080.1"/>
    <property type="molecule type" value="Genomic_DNA"/>
</dbReference>
<organism evidence="2 3">
    <name type="scientific">Arthrobacter humicola</name>
    <dbReference type="NCBI Taxonomy" id="409291"/>
    <lineage>
        <taxon>Bacteria</taxon>
        <taxon>Bacillati</taxon>
        <taxon>Actinomycetota</taxon>
        <taxon>Actinomycetes</taxon>
        <taxon>Micrococcales</taxon>
        <taxon>Micrococcaceae</taxon>
        <taxon>Arthrobacter</taxon>
    </lineage>
</organism>
<dbReference type="InterPro" id="IPR012349">
    <property type="entry name" value="Split_barrel_FMN-bd"/>
</dbReference>
<keyword evidence="3" id="KW-1185">Reference proteome</keyword>
<protein>
    <submittedName>
        <fullName evidence="2">FMN-binding negative transcriptional regulator</fullName>
    </submittedName>
</protein>
<evidence type="ECO:0000313" key="3">
    <source>
        <dbReference type="Proteomes" id="UP001500102"/>
    </source>
</evidence>
<dbReference type="Gene3D" id="2.30.110.10">
    <property type="entry name" value="Electron Transport, Fmn-binding Protein, Chain A"/>
    <property type="match status" value="1"/>
</dbReference>
<dbReference type="SUPFAM" id="SSF50475">
    <property type="entry name" value="FMN-binding split barrel"/>
    <property type="match status" value="1"/>
</dbReference>
<reference evidence="2 3" key="1">
    <citation type="journal article" date="2019" name="Int. J. Syst. Evol. Microbiol.">
        <title>The Global Catalogue of Microorganisms (GCM) 10K type strain sequencing project: providing services to taxonomists for standard genome sequencing and annotation.</title>
        <authorList>
            <consortium name="The Broad Institute Genomics Platform"/>
            <consortium name="The Broad Institute Genome Sequencing Center for Infectious Disease"/>
            <person name="Wu L."/>
            <person name="Ma J."/>
        </authorList>
    </citation>
    <scope>NUCLEOTIDE SEQUENCE [LARGE SCALE GENOMIC DNA]</scope>
    <source>
        <strain evidence="2 3">JCM 15921</strain>
    </source>
</reference>
<dbReference type="PANTHER" id="PTHR35802:SF1">
    <property type="entry name" value="PROTEASE SYNTHASE AND SPORULATION PROTEIN PAI 2"/>
    <property type="match status" value="1"/>
</dbReference>
<feature type="compositionally biased region" description="Basic and acidic residues" evidence="1">
    <location>
        <begin position="203"/>
        <end position="215"/>
    </location>
</feature>
<dbReference type="InterPro" id="IPR007396">
    <property type="entry name" value="TR_PAI2-type"/>
</dbReference>
<evidence type="ECO:0000256" key="1">
    <source>
        <dbReference type="SAM" id="MobiDB-lite"/>
    </source>
</evidence>
<name>A0ABN2ZNS2_9MICC</name>
<dbReference type="Proteomes" id="UP001500102">
    <property type="component" value="Unassembled WGS sequence"/>
</dbReference>
<accession>A0ABN2ZNS2</accession>
<dbReference type="RefSeq" id="WP_344367862.1">
    <property type="nucleotide sequence ID" value="NZ_BAAAQB010000041.1"/>
</dbReference>
<comment type="caution">
    <text evidence="2">The sequence shown here is derived from an EMBL/GenBank/DDBJ whole genome shotgun (WGS) entry which is preliminary data.</text>
</comment>
<gene>
    <name evidence="2" type="ORF">GCM10009825_37300</name>
</gene>
<feature type="region of interest" description="Disordered" evidence="1">
    <location>
        <begin position="200"/>
        <end position="221"/>
    </location>
</feature>
<dbReference type="PANTHER" id="PTHR35802">
    <property type="entry name" value="PROTEASE SYNTHASE AND SPORULATION PROTEIN PAI 2"/>
    <property type="match status" value="1"/>
</dbReference>
<dbReference type="Pfam" id="PF04299">
    <property type="entry name" value="FMN_bind_2"/>
    <property type="match status" value="1"/>
</dbReference>